<feature type="compositionally biased region" description="Polar residues" evidence="1">
    <location>
        <begin position="63"/>
        <end position="80"/>
    </location>
</feature>
<feature type="region of interest" description="Disordered" evidence="1">
    <location>
        <begin position="1"/>
        <end position="124"/>
    </location>
</feature>
<dbReference type="EMBL" id="LGTL01000018">
    <property type="protein sequence ID" value="KPA77071.1"/>
    <property type="molecule type" value="Genomic_DNA"/>
</dbReference>
<evidence type="ECO:0000313" key="3">
    <source>
        <dbReference type="Proteomes" id="UP000037923"/>
    </source>
</evidence>
<feature type="compositionally biased region" description="Low complexity" evidence="1">
    <location>
        <begin position="35"/>
        <end position="44"/>
    </location>
</feature>
<dbReference type="GO" id="GO:0003676">
    <property type="term" value="F:nucleic acid binding"/>
    <property type="evidence" value="ECO:0007669"/>
    <property type="project" value="InterPro"/>
</dbReference>
<feature type="region of interest" description="Disordered" evidence="1">
    <location>
        <begin position="136"/>
        <end position="175"/>
    </location>
</feature>
<feature type="compositionally biased region" description="Pro residues" evidence="1">
    <location>
        <begin position="565"/>
        <end position="584"/>
    </location>
</feature>
<sequence>MAPPHNTMSSFKHNPYQQFSSQPSPSAVERRAALQQQQQQQQQQEVPQRPLASPIVCPAPYSPLSSGTVPTSPPSFSSGNRVLVSRDVSSGGNADGLPHASPLSSTTTATTLRSPVLSSNVSSPHLHFDAQRESLSLPGAMPHSAPTSSNRRSPLTPASRPPWQPGDTAGSFNPCGGSSGLAASYSDPISALGHPYNFYAGDRTEVVAGSPSSNMTPLSAVAAADKPATTLFIDGLPSSIENQYQLCPYVPPQGRVKVRVKRSNGRDVGFAEYDGVDSASAALEWFRGIRTMKETVQTSGCAAMLGAVGSHGGTCCSCGRAYAAPSQSQPQPHTAESTYPRSYTQWVPVAYNDYLALRDDPVQFAQLLRQCVSLRVEWARTREAQHTPAQQMAGQPAQVVEGAAQLHTLSSPLQSIAAMLTSMHAPSLPATARPGDHTPATMQTNTRCYEQPPPPPPLPQQQRPPQRLYSEEVASPFHPPSVTSTPSCSTGRAVPTFTVARATGRSRWAGAAQFAERRVGDAERGGPPPRYTAAMSRPSVSPTQPSSTTTTTHSSTQSPGLPFLPVQPPPPPPPPQPPPLPPPRGISAPADALFAASLQDAAAASSPPPPRSSQQIIPQARQRRPRVICIRL</sequence>
<feature type="compositionally biased region" description="Polar residues" evidence="1">
    <location>
        <begin position="1"/>
        <end position="12"/>
    </location>
</feature>
<accession>A0A0N0VE15</accession>
<feature type="compositionally biased region" description="Low complexity" evidence="1">
    <location>
        <begin position="480"/>
        <end position="490"/>
    </location>
</feature>
<protein>
    <recommendedName>
        <fullName evidence="4">RRM domain-containing protein</fullName>
    </recommendedName>
</protein>
<dbReference type="Proteomes" id="UP000037923">
    <property type="component" value="Unassembled WGS sequence"/>
</dbReference>
<dbReference type="VEuPathDB" id="TriTrypDB:LpyrH10_18_1310"/>
<name>A0A0N0VE15_LEPPY</name>
<gene>
    <name evidence="2" type="ORF">ABB37_07404</name>
</gene>
<organism evidence="2 3">
    <name type="scientific">Leptomonas pyrrhocoris</name>
    <name type="common">Firebug parasite</name>
    <dbReference type="NCBI Taxonomy" id="157538"/>
    <lineage>
        <taxon>Eukaryota</taxon>
        <taxon>Discoba</taxon>
        <taxon>Euglenozoa</taxon>
        <taxon>Kinetoplastea</taxon>
        <taxon>Metakinetoplastina</taxon>
        <taxon>Trypanosomatida</taxon>
        <taxon>Trypanosomatidae</taxon>
        <taxon>Leishmaniinae</taxon>
        <taxon>Leptomonas</taxon>
    </lineage>
</organism>
<feature type="compositionally biased region" description="Low complexity" evidence="1">
    <location>
        <begin position="15"/>
        <end position="26"/>
    </location>
</feature>
<keyword evidence="3" id="KW-1185">Reference proteome</keyword>
<feature type="compositionally biased region" description="Low complexity" evidence="1">
    <location>
        <begin position="538"/>
        <end position="564"/>
    </location>
</feature>
<reference evidence="2 3" key="1">
    <citation type="submission" date="2015-07" db="EMBL/GenBank/DDBJ databases">
        <title>High-quality genome of monoxenous trypanosomatid Leptomonas pyrrhocoris.</title>
        <authorList>
            <person name="Flegontov P."/>
            <person name="Butenko A."/>
            <person name="Firsov S."/>
            <person name="Vlcek C."/>
            <person name="Logacheva M.D."/>
            <person name="Field M."/>
            <person name="Filatov D."/>
            <person name="Flegontova O."/>
            <person name="Gerasimov E."/>
            <person name="Jackson A.P."/>
            <person name="Kelly S."/>
            <person name="Opperdoes F."/>
            <person name="O'Reilly A."/>
            <person name="Votypka J."/>
            <person name="Yurchenko V."/>
            <person name="Lukes J."/>
        </authorList>
    </citation>
    <scope>NUCLEOTIDE SEQUENCE [LARGE SCALE GENOMIC DNA]</scope>
    <source>
        <strain evidence="2">H10</strain>
    </source>
</reference>
<feature type="region of interest" description="Disordered" evidence="1">
    <location>
        <begin position="428"/>
        <end position="492"/>
    </location>
</feature>
<feature type="compositionally biased region" description="Low complexity" evidence="1">
    <location>
        <begin position="100"/>
        <end position="115"/>
    </location>
</feature>
<feature type="compositionally biased region" description="Basic and acidic residues" evidence="1">
    <location>
        <begin position="515"/>
        <end position="524"/>
    </location>
</feature>
<evidence type="ECO:0008006" key="4">
    <source>
        <dbReference type="Google" id="ProtNLM"/>
    </source>
</evidence>
<feature type="compositionally biased region" description="Low complexity" evidence="1">
    <location>
        <begin position="590"/>
        <end position="605"/>
    </location>
</feature>
<dbReference type="RefSeq" id="XP_015655510.1">
    <property type="nucleotide sequence ID" value="XM_015806033.1"/>
</dbReference>
<proteinExistence type="predicted"/>
<evidence type="ECO:0000256" key="1">
    <source>
        <dbReference type="SAM" id="MobiDB-lite"/>
    </source>
</evidence>
<dbReference type="Gene3D" id="3.30.70.330">
    <property type="match status" value="1"/>
</dbReference>
<feature type="region of interest" description="Disordered" evidence="1">
    <location>
        <begin position="512"/>
        <end position="624"/>
    </location>
</feature>
<dbReference type="SUPFAM" id="SSF54928">
    <property type="entry name" value="RNA-binding domain, RBD"/>
    <property type="match status" value="1"/>
</dbReference>
<dbReference type="GeneID" id="26907690"/>
<dbReference type="AlphaFoldDB" id="A0A0N0VE15"/>
<dbReference type="InterPro" id="IPR035979">
    <property type="entry name" value="RBD_domain_sf"/>
</dbReference>
<dbReference type="InterPro" id="IPR012677">
    <property type="entry name" value="Nucleotide-bd_a/b_plait_sf"/>
</dbReference>
<comment type="caution">
    <text evidence="2">The sequence shown here is derived from an EMBL/GenBank/DDBJ whole genome shotgun (WGS) entry which is preliminary data.</text>
</comment>
<evidence type="ECO:0000313" key="2">
    <source>
        <dbReference type="EMBL" id="KPA77071.1"/>
    </source>
</evidence>
<dbReference type="OrthoDB" id="266877at2759"/>